<accession>A0AA41U103</accession>
<evidence type="ECO:0000256" key="1">
    <source>
        <dbReference type="SAM" id="MobiDB-lite"/>
    </source>
</evidence>
<keyword evidence="3" id="KW-1185">Reference proteome</keyword>
<dbReference type="RefSeq" id="WP_235051136.1">
    <property type="nucleotide sequence ID" value="NZ_JAKFHA010000003.1"/>
</dbReference>
<reference evidence="2" key="1">
    <citation type="submission" date="2022-01" db="EMBL/GenBank/DDBJ databases">
        <title>Genome-Based Taxonomic Classification of the Phylum Actinobacteria.</title>
        <authorList>
            <person name="Gao Y."/>
        </authorList>
    </citation>
    <scope>NUCLEOTIDE SEQUENCE</scope>
    <source>
        <strain evidence="2">KLBMP 8922</strain>
    </source>
</reference>
<name>A0AA41U103_9ACTN</name>
<feature type="region of interest" description="Disordered" evidence="1">
    <location>
        <begin position="14"/>
        <end position="44"/>
    </location>
</feature>
<proteinExistence type="predicted"/>
<evidence type="ECO:0000313" key="2">
    <source>
        <dbReference type="EMBL" id="MCF2526982.1"/>
    </source>
</evidence>
<organism evidence="2 3">
    <name type="scientific">Yinghuangia soli</name>
    <dbReference type="NCBI Taxonomy" id="2908204"/>
    <lineage>
        <taxon>Bacteria</taxon>
        <taxon>Bacillati</taxon>
        <taxon>Actinomycetota</taxon>
        <taxon>Actinomycetes</taxon>
        <taxon>Kitasatosporales</taxon>
        <taxon>Streptomycetaceae</taxon>
        <taxon>Yinghuangia</taxon>
    </lineage>
</organism>
<dbReference type="InterPro" id="IPR015943">
    <property type="entry name" value="WD40/YVTN_repeat-like_dom_sf"/>
</dbReference>
<sequence>MSGRVEAYVRLLQEPLSMPKPSDSSAAPTSFDSSGAPTSSAASDGTASLTVRRVLASRPYVEIGGPSLAVRDDRSGLVAVAGGGSGLQWPGRDAPGNRSGYRIGVYGPDGRCHHRVRTRWAVQAMAVHPVLPLLAIGTGGWYHEGELLILDLESGAVAAMFDGARSVPGLRWLDARSLEVRLATDDEESAADPDFTDLREVLERDDWTQVGDGEVPVADLPYGPPEFVPLDPPASSAGELTRLRAEIDAAGPVRGAVWAVEALPDGALLATRHGTNVECWDPDGTLRWTVPGGDGGRELLLAPDGESVWVNLTTRKVWGFSGWEDLPYPADRIAVRDGAVLETLDPGFPYVATMRTDGWLALRDCRVWVDEPTETVLVAPDREGRSGAASRVAARVQVGEYSLFAHHFPVRRAPELLFLQGEGEQGTLRKRVVAVDPPAVEGAAATVRRLFALEWDDARDGSLSGGPAVYVEDERGGGLVHAGTVFEAQGRSVDSAFVVRRALPDGEPAWVFCADAAPAAMDIDAEGGTVYVAFDSGEIVALDARDGSVRARGGLRIDGYLADPLSLAVVGPGRIAVGMVDGRIAECSF</sequence>
<feature type="compositionally biased region" description="Polar residues" evidence="1">
    <location>
        <begin position="22"/>
        <end position="44"/>
    </location>
</feature>
<dbReference type="Gene3D" id="2.130.10.10">
    <property type="entry name" value="YVTN repeat-like/Quinoprotein amine dehydrogenase"/>
    <property type="match status" value="1"/>
</dbReference>
<evidence type="ECO:0000313" key="3">
    <source>
        <dbReference type="Proteomes" id="UP001165378"/>
    </source>
</evidence>
<comment type="caution">
    <text evidence="2">The sequence shown here is derived from an EMBL/GenBank/DDBJ whole genome shotgun (WGS) entry which is preliminary data.</text>
</comment>
<dbReference type="SUPFAM" id="SSF50998">
    <property type="entry name" value="Quinoprotein alcohol dehydrogenase-like"/>
    <property type="match status" value="1"/>
</dbReference>
<dbReference type="AlphaFoldDB" id="A0AA41U103"/>
<gene>
    <name evidence="2" type="ORF">LZ495_07095</name>
</gene>
<dbReference type="EMBL" id="JAKFHA010000003">
    <property type="protein sequence ID" value="MCF2526982.1"/>
    <property type="molecule type" value="Genomic_DNA"/>
</dbReference>
<dbReference type="Proteomes" id="UP001165378">
    <property type="component" value="Unassembled WGS sequence"/>
</dbReference>
<protein>
    <submittedName>
        <fullName evidence="2">PQQ-like beta-propeller repeat protein</fullName>
    </submittedName>
</protein>
<dbReference type="InterPro" id="IPR011047">
    <property type="entry name" value="Quinoprotein_ADH-like_sf"/>
</dbReference>